<dbReference type="Pfam" id="PF17650">
    <property type="entry name" value="RACo_linker"/>
    <property type="match status" value="1"/>
</dbReference>
<dbReference type="Gene3D" id="3.10.20.30">
    <property type="match status" value="1"/>
</dbReference>
<dbReference type="NCBIfam" id="NF040756">
    <property type="entry name" value="corr_regen_AcsV"/>
    <property type="match status" value="1"/>
</dbReference>
<dbReference type="InterPro" id="IPR027980">
    <property type="entry name" value="RACo_C"/>
</dbReference>
<dbReference type="EC" id="1.17.1.-" evidence="2"/>
<reference evidence="2 3" key="1">
    <citation type="submission" date="2015-09" db="EMBL/GenBank/DDBJ databases">
        <authorList>
            <consortium name="Pathogen Informatics"/>
        </authorList>
    </citation>
    <scope>NUCLEOTIDE SEQUENCE [LARGE SCALE GENOMIC DNA]</scope>
    <source>
        <strain evidence="2 3">2789STDY5608849</strain>
    </source>
</reference>
<dbReference type="SUPFAM" id="SSF54292">
    <property type="entry name" value="2Fe-2S ferredoxin-like"/>
    <property type="match status" value="1"/>
</dbReference>
<dbReference type="GO" id="GO:0051536">
    <property type="term" value="F:iron-sulfur cluster binding"/>
    <property type="evidence" value="ECO:0007669"/>
    <property type="project" value="InterPro"/>
</dbReference>
<dbReference type="RefSeq" id="WP_055226449.1">
    <property type="nucleotide sequence ID" value="NZ_CAXSRP010000001.1"/>
</dbReference>
<dbReference type="InterPro" id="IPR041414">
    <property type="entry name" value="Raco-like_middle"/>
</dbReference>
<dbReference type="Gene3D" id="3.10.20.880">
    <property type="match status" value="1"/>
</dbReference>
<dbReference type="PROSITE" id="PS51085">
    <property type="entry name" value="2FE2S_FER_2"/>
    <property type="match status" value="1"/>
</dbReference>
<dbReference type="AlphaFoldDB" id="A0A173ZXV8"/>
<dbReference type="InterPro" id="IPR043129">
    <property type="entry name" value="ATPase_NBD"/>
</dbReference>
<dbReference type="Pfam" id="PF14574">
    <property type="entry name" value="RACo_C_ter"/>
    <property type="match status" value="1"/>
</dbReference>
<dbReference type="SUPFAM" id="SSF53067">
    <property type="entry name" value="Actin-like ATPase domain"/>
    <property type="match status" value="1"/>
</dbReference>
<dbReference type="GO" id="GO:0016491">
    <property type="term" value="F:oxidoreductase activity"/>
    <property type="evidence" value="ECO:0007669"/>
    <property type="project" value="UniProtKB-KW"/>
</dbReference>
<dbReference type="EMBL" id="CYYV01000003">
    <property type="protein sequence ID" value="CUN80065.1"/>
    <property type="molecule type" value="Genomic_DNA"/>
</dbReference>
<name>A0A173ZXV8_9FIRM</name>
<gene>
    <name evidence="2" type="primary">ascD</name>
    <name evidence="2" type="ORF">ERS852406_00709</name>
</gene>
<dbReference type="CDD" id="cd00207">
    <property type="entry name" value="fer2"/>
    <property type="match status" value="1"/>
</dbReference>
<dbReference type="InterPro" id="IPR040506">
    <property type="entry name" value="RACo_linker"/>
</dbReference>
<dbReference type="Pfam" id="PF17651">
    <property type="entry name" value="Raco_middle"/>
    <property type="match status" value="1"/>
</dbReference>
<proteinExistence type="predicted"/>
<dbReference type="Gene3D" id="3.30.420.480">
    <property type="entry name" value="Domain of unknown function (DUF4445)"/>
    <property type="match status" value="1"/>
</dbReference>
<dbReference type="InterPro" id="IPR012675">
    <property type="entry name" value="Beta-grasp_dom_sf"/>
</dbReference>
<organism evidence="2 3">
    <name type="scientific">Fusicatenibacter saccharivorans</name>
    <dbReference type="NCBI Taxonomy" id="1150298"/>
    <lineage>
        <taxon>Bacteria</taxon>
        <taxon>Bacillati</taxon>
        <taxon>Bacillota</taxon>
        <taxon>Clostridia</taxon>
        <taxon>Lachnospirales</taxon>
        <taxon>Lachnospiraceae</taxon>
        <taxon>Fusicatenibacter</taxon>
    </lineage>
</organism>
<dbReference type="InterPro" id="IPR052911">
    <property type="entry name" value="Corrinoid_activation_enz"/>
</dbReference>
<accession>A0A173ZXV8</accession>
<sequence length="641" mass="69845">MAKVTFRFEEGEPVVTYATEGERLLEVAQKSNVPIDAPCSGNASCGKCRVRLVSGELDSKITRHISEEEYQNGWRLACVSTIRGDVEVEVPDIASAYRSRMKVADLSSPSEIAIFEDTKKKITDAGLELKNSMQVIKISMEEPSLDDTMPDNERVTWAVQAATGLERVRIPYSVLKKMPDVLRESHFQAQCVVRVTANDVFLYDMLPMEAKAVVGGLVVDIGTTTVSALIVDMLSGEILAKASSGNGQIRYGADVINRIIESQKPGGHERLQNAIIKETLNPMISNMCRAAKISSQQIYRAAIAGNTTMEHLMMGINADPLRMEPYIPAFFKTNSLFASDVNLAIHPDAHIILAPNIGSYVGGDITAGALVSMIWNRPEMSLFIDLGTNGELAFGNSDFMVSCACSAGPAFEGGDISCGMRATDGAIEKCTIDPETMEPSYHVIGDEGTKPIGLCGSGIIDVIAALFRAKMVNPKGKFIREGKRIRHDKYGMGSYVIAFEEEAGSVRDVEITEVDIDNFIRAKGAIFSAIRTMLNYLDMDVSMIEEVYVAGGIGSGINMKNAVTIGMFPDIPLEKFHYIGNSSLTGAYSMLLSTAAEKKTYEVARNMTYLELSTVPTYMDEFVAACFLPHTDTTMFPSVEA</sequence>
<evidence type="ECO:0000313" key="3">
    <source>
        <dbReference type="Proteomes" id="UP000095706"/>
    </source>
</evidence>
<feature type="domain" description="2Fe-2S ferredoxin-type" evidence="1">
    <location>
        <begin position="2"/>
        <end position="94"/>
    </location>
</feature>
<dbReference type="InterPro" id="IPR001041">
    <property type="entry name" value="2Fe-2S_ferredoxin-type"/>
</dbReference>
<evidence type="ECO:0000313" key="2">
    <source>
        <dbReference type="EMBL" id="CUN80065.1"/>
    </source>
</evidence>
<dbReference type="InterPro" id="IPR042259">
    <property type="entry name" value="Raco-like_middle_sf"/>
</dbReference>
<protein>
    <submittedName>
        <fullName evidence="2">CDP-6-deoxy-L-threo-D-glycero-4-hexulose-3-dehyd rase reductase</fullName>
        <ecNumber evidence="2">1.17.1.-</ecNumber>
    </submittedName>
</protein>
<dbReference type="PANTHER" id="PTHR42895:SF2">
    <property type="entry name" value="IRON-SULFUR CLUSTER PROTEIN"/>
    <property type="match status" value="1"/>
</dbReference>
<dbReference type="Pfam" id="PF00111">
    <property type="entry name" value="Fer2"/>
    <property type="match status" value="1"/>
</dbReference>
<evidence type="ECO:0000259" key="1">
    <source>
        <dbReference type="PROSITE" id="PS51085"/>
    </source>
</evidence>
<dbReference type="InterPro" id="IPR036010">
    <property type="entry name" value="2Fe-2S_ferredoxin-like_sf"/>
</dbReference>
<dbReference type="Proteomes" id="UP000095706">
    <property type="component" value="Unassembled WGS sequence"/>
</dbReference>
<dbReference type="PANTHER" id="PTHR42895">
    <property type="entry name" value="IRON-SULFUR CLUSTER-BINDING PROTEIN-RELATED"/>
    <property type="match status" value="1"/>
</dbReference>
<keyword evidence="2" id="KW-0560">Oxidoreductase</keyword>